<name>A0ABU6GJL9_9BACL</name>
<dbReference type="InterPro" id="IPR004435">
    <property type="entry name" value="MobB_dom"/>
</dbReference>
<sequence>MSAVNKAQADDNVVDKPFVCQVVGYKNSGKTTLVCSLVEGLKAMGFRVAVIKHDAHDFEMDHPGTDSYRHRAAGAAAIALVSPRKTAVIREMEISLDELVEGFSSHDIILVEGFKQENYPKLVMVRRAEDRELIQNLSSVQGVVTWLSQEETLAEMDQETTELPVVFGKDDIEQLTDWLQKRI</sequence>
<organism evidence="2 3">
    <name type="scientific">Paenibacillus dokdonensis</name>
    <dbReference type="NCBI Taxonomy" id="2567944"/>
    <lineage>
        <taxon>Bacteria</taxon>
        <taxon>Bacillati</taxon>
        <taxon>Bacillota</taxon>
        <taxon>Bacilli</taxon>
        <taxon>Bacillales</taxon>
        <taxon>Paenibacillaceae</taxon>
        <taxon>Paenibacillus</taxon>
    </lineage>
</organism>
<feature type="domain" description="Molybdopterin-guanine dinucleotide biosynthesis protein B (MobB)" evidence="1">
    <location>
        <begin position="19"/>
        <end position="145"/>
    </location>
</feature>
<dbReference type="PANTHER" id="PTHR40072">
    <property type="entry name" value="MOLYBDOPTERIN-GUANINE DINUCLEOTIDE BIOSYNTHESIS ADAPTER PROTEIN-RELATED"/>
    <property type="match status" value="1"/>
</dbReference>
<keyword evidence="3" id="KW-1185">Reference proteome</keyword>
<evidence type="ECO:0000259" key="1">
    <source>
        <dbReference type="Pfam" id="PF03205"/>
    </source>
</evidence>
<dbReference type="NCBIfam" id="TIGR00176">
    <property type="entry name" value="mobB"/>
    <property type="match status" value="1"/>
</dbReference>
<dbReference type="SUPFAM" id="SSF52540">
    <property type="entry name" value="P-loop containing nucleoside triphosphate hydrolases"/>
    <property type="match status" value="1"/>
</dbReference>
<dbReference type="EMBL" id="JARLKZ010000005">
    <property type="protein sequence ID" value="MEC0239594.1"/>
    <property type="molecule type" value="Genomic_DNA"/>
</dbReference>
<dbReference type="InterPro" id="IPR027417">
    <property type="entry name" value="P-loop_NTPase"/>
</dbReference>
<dbReference type="InterPro" id="IPR052539">
    <property type="entry name" value="MGD_biosynthesis_adapter"/>
</dbReference>
<dbReference type="RefSeq" id="WP_326086810.1">
    <property type="nucleotide sequence ID" value="NZ_JARLKZ010000005.1"/>
</dbReference>
<protein>
    <submittedName>
        <fullName evidence="2">Molybdopterin-guanine dinucleotide biosynthesis protein B</fullName>
    </submittedName>
</protein>
<dbReference type="CDD" id="cd03116">
    <property type="entry name" value="MobB"/>
    <property type="match status" value="1"/>
</dbReference>
<dbReference type="Gene3D" id="3.40.50.300">
    <property type="entry name" value="P-loop containing nucleotide triphosphate hydrolases"/>
    <property type="match status" value="1"/>
</dbReference>
<comment type="caution">
    <text evidence="2">The sequence shown here is derived from an EMBL/GenBank/DDBJ whole genome shotgun (WGS) entry which is preliminary data.</text>
</comment>
<proteinExistence type="predicted"/>
<evidence type="ECO:0000313" key="3">
    <source>
        <dbReference type="Proteomes" id="UP001344632"/>
    </source>
</evidence>
<dbReference type="Pfam" id="PF03205">
    <property type="entry name" value="MobB"/>
    <property type="match status" value="1"/>
</dbReference>
<dbReference type="Proteomes" id="UP001344632">
    <property type="component" value="Unassembled WGS sequence"/>
</dbReference>
<reference evidence="2 3" key="1">
    <citation type="submission" date="2023-03" db="EMBL/GenBank/DDBJ databases">
        <title>Bacillus Genome Sequencing.</title>
        <authorList>
            <person name="Dunlap C."/>
        </authorList>
    </citation>
    <scope>NUCLEOTIDE SEQUENCE [LARGE SCALE GENOMIC DNA]</scope>
    <source>
        <strain evidence="2 3">BD-525</strain>
    </source>
</reference>
<evidence type="ECO:0000313" key="2">
    <source>
        <dbReference type="EMBL" id="MEC0239594.1"/>
    </source>
</evidence>
<accession>A0ABU6GJL9</accession>
<gene>
    <name evidence="2" type="primary">mobB</name>
    <name evidence="2" type="ORF">P4H66_06945</name>
</gene>
<dbReference type="PANTHER" id="PTHR40072:SF1">
    <property type="entry name" value="MOLYBDOPTERIN-GUANINE DINUCLEOTIDE BIOSYNTHESIS ADAPTER PROTEIN"/>
    <property type="match status" value="1"/>
</dbReference>